<feature type="compositionally biased region" description="Polar residues" evidence="9">
    <location>
        <begin position="407"/>
        <end position="424"/>
    </location>
</feature>
<dbReference type="PRINTS" id="PR01333">
    <property type="entry name" value="2POREKCHANEL"/>
</dbReference>
<feature type="transmembrane region" description="Helical" evidence="10">
    <location>
        <begin position="65"/>
        <end position="92"/>
    </location>
</feature>
<feature type="compositionally biased region" description="Acidic residues" evidence="9">
    <location>
        <begin position="803"/>
        <end position="812"/>
    </location>
</feature>
<keyword evidence="5 8" id="KW-0406">Ion transport</keyword>
<keyword evidence="3 8" id="KW-0812">Transmembrane</keyword>
<dbReference type="OrthoDB" id="297496at2759"/>
<keyword evidence="4 10" id="KW-1133">Transmembrane helix</keyword>
<dbReference type="AlphaFoldDB" id="A0A8E2E5M9"/>
<comment type="subcellular location">
    <subcellularLocation>
        <location evidence="1">Membrane</location>
        <topology evidence="1">Multi-pass membrane protein</topology>
    </subcellularLocation>
</comment>
<dbReference type="Proteomes" id="UP000250266">
    <property type="component" value="Unassembled WGS sequence"/>
</dbReference>
<protein>
    <recommendedName>
        <fullName evidence="11">Potassium channel domain-containing protein</fullName>
    </recommendedName>
</protein>
<dbReference type="Gene3D" id="1.10.287.70">
    <property type="match status" value="2"/>
</dbReference>
<dbReference type="InterPro" id="IPR013099">
    <property type="entry name" value="K_chnl_dom"/>
</dbReference>
<feature type="region of interest" description="Disordered" evidence="9">
    <location>
        <begin position="393"/>
        <end position="427"/>
    </location>
</feature>
<dbReference type="GO" id="GO:0015271">
    <property type="term" value="F:outward rectifier potassium channel activity"/>
    <property type="evidence" value="ECO:0007669"/>
    <property type="project" value="TreeGrafter"/>
</dbReference>
<dbReference type="GO" id="GO:0030322">
    <property type="term" value="P:stabilization of membrane potential"/>
    <property type="evidence" value="ECO:0007669"/>
    <property type="project" value="TreeGrafter"/>
</dbReference>
<evidence type="ECO:0000313" key="13">
    <source>
        <dbReference type="Proteomes" id="UP000250266"/>
    </source>
</evidence>
<proteinExistence type="inferred from homology"/>
<feature type="transmembrane region" description="Helical" evidence="10">
    <location>
        <begin position="297"/>
        <end position="318"/>
    </location>
</feature>
<reference evidence="12 13" key="1">
    <citation type="journal article" date="2016" name="Nat. Commun.">
        <title>Ectomycorrhizal ecology is imprinted in the genome of the dominant symbiotic fungus Cenococcum geophilum.</title>
        <authorList>
            <consortium name="DOE Joint Genome Institute"/>
            <person name="Peter M."/>
            <person name="Kohler A."/>
            <person name="Ohm R.A."/>
            <person name="Kuo A."/>
            <person name="Krutzmann J."/>
            <person name="Morin E."/>
            <person name="Arend M."/>
            <person name="Barry K.W."/>
            <person name="Binder M."/>
            <person name="Choi C."/>
            <person name="Clum A."/>
            <person name="Copeland A."/>
            <person name="Grisel N."/>
            <person name="Haridas S."/>
            <person name="Kipfer T."/>
            <person name="LaButti K."/>
            <person name="Lindquist E."/>
            <person name="Lipzen A."/>
            <person name="Maire R."/>
            <person name="Meier B."/>
            <person name="Mihaltcheva S."/>
            <person name="Molinier V."/>
            <person name="Murat C."/>
            <person name="Poggeler S."/>
            <person name="Quandt C.A."/>
            <person name="Sperisen C."/>
            <person name="Tritt A."/>
            <person name="Tisserant E."/>
            <person name="Crous P.W."/>
            <person name="Henrissat B."/>
            <person name="Nehls U."/>
            <person name="Egli S."/>
            <person name="Spatafora J.W."/>
            <person name="Grigoriev I.V."/>
            <person name="Martin F.M."/>
        </authorList>
    </citation>
    <scope>NUCLEOTIDE SEQUENCE [LARGE SCALE GENOMIC DNA]</scope>
    <source>
        <strain evidence="12 13">CBS 459.81</strain>
    </source>
</reference>
<evidence type="ECO:0000256" key="5">
    <source>
        <dbReference type="ARBA" id="ARBA00023065"/>
    </source>
</evidence>
<feature type="transmembrane region" description="Helical" evidence="10">
    <location>
        <begin position="149"/>
        <end position="171"/>
    </location>
</feature>
<feature type="domain" description="Potassium channel" evidence="11">
    <location>
        <begin position="469"/>
        <end position="543"/>
    </location>
</feature>
<evidence type="ECO:0000313" key="12">
    <source>
        <dbReference type="EMBL" id="OCK77827.1"/>
    </source>
</evidence>
<organism evidence="12 13">
    <name type="scientific">Lepidopterella palustris CBS 459.81</name>
    <dbReference type="NCBI Taxonomy" id="1314670"/>
    <lineage>
        <taxon>Eukaryota</taxon>
        <taxon>Fungi</taxon>
        <taxon>Dikarya</taxon>
        <taxon>Ascomycota</taxon>
        <taxon>Pezizomycotina</taxon>
        <taxon>Dothideomycetes</taxon>
        <taxon>Pleosporomycetidae</taxon>
        <taxon>Mytilinidiales</taxon>
        <taxon>Argynnaceae</taxon>
        <taxon>Lepidopterella</taxon>
    </lineage>
</organism>
<evidence type="ECO:0000256" key="4">
    <source>
        <dbReference type="ARBA" id="ARBA00022989"/>
    </source>
</evidence>
<feature type="transmembrane region" description="Helical" evidence="10">
    <location>
        <begin position="458"/>
        <end position="480"/>
    </location>
</feature>
<evidence type="ECO:0000256" key="3">
    <source>
        <dbReference type="ARBA" id="ARBA00022692"/>
    </source>
</evidence>
<keyword evidence="2 8" id="KW-0813">Transport</keyword>
<keyword evidence="6 10" id="KW-0472">Membrane</keyword>
<dbReference type="InterPro" id="IPR003280">
    <property type="entry name" value="2pore_dom_K_chnl"/>
</dbReference>
<keyword evidence="7 8" id="KW-0407">Ion channel</keyword>
<evidence type="ECO:0000256" key="2">
    <source>
        <dbReference type="ARBA" id="ARBA00022448"/>
    </source>
</evidence>
<evidence type="ECO:0000256" key="9">
    <source>
        <dbReference type="SAM" id="MobiDB-lite"/>
    </source>
</evidence>
<name>A0A8E2E5M9_9PEZI</name>
<accession>A0A8E2E5M9</accession>
<evidence type="ECO:0000256" key="8">
    <source>
        <dbReference type="RuleBase" id="RU003857"/>
    </source>
</evidence>
<dbReference type="GO" id="GO:0022841">
    <property type="term" value="F:potassium ion leak channel activity"/>
    <property type="evidence" value="ECO:0007669"/>
    <property type="project" value="TreeGrafter"/>
</dbReference>
<dbReference type="EMBL" id="KV745098">
    <property type="protein sequence ID" value="OCK77827.1"/>
    <property type="molecule type" value="Genomic_DNA"/>
</dbReference>
<dbReference type="PANTHER" id="PTHR11003">
    <property type="entry name" value="POTASSIUM CHANNEL, SUBFAMILY K"/>
    <property type="match status" value="1"/>
</dbReference>
<evidence type="ECO:0000256" key="10">
    <source>
        <dbReference type="SAM" id="Phobius"/>
    </source>
</evidence>
<dbReference type="SUPFAM" id="SSF81324">
    <property type="entry name" value="Voltage-gated potassium channels"/>
    <property type="match status" value="2"/>
</dbReference>
<feature type="region of interest" description="Disordered" evidence="9">
    <location>
        <begin position="755"/>
        <end position="812"/>
    </location>
</feature>
<feature type="transmembrane region" description="Helical" evidence="10">
    <location>
        <begin position="192"/>
        <end position="215"/>
    </location>
</feature>
<feature type="transmembrane region" description="Helical" evidence="10">
    <location>
        <begin position="122"/>
        <end position="143"/>
    </location>
</feature>
<feature type="domain" description="Potassium channel" evidence="11">
    <location>
        <begin position="241"/>
        <end position="321"/>
    </location>
</feature>
<evidence type="ECO:0000256" key="1">
    <source>
        <dbReference type="ARBA" id="ARBA00004141"/>
    </source>
</evidence>
<sequence length="812" mass="91681">MPDSLVNEFARRRKEGQAFGKSLKNAIFQAKPALLDDLEGGEKKKKFKLWKVNMRNVEDDQPVDWWFASTAIPILAATLGPLANVLSIGALVTFWRLDLRDPVNPSSFLPQWQGNMIPDPRWCYWINVASLVFGFFGNLFLLLNFTNRIRYIISLPTTILSWIMASSFLIGDLATMHSHARPISPYEIYSGGFWYGIAAATVYFLLASLLMVNLVGYIRGHYPQHFDLTEDQRTLIVQTFFFFIWLAGGAGVYARLEGWHFIDAASLSIDFDLYYVDVTILTIGFGDLYPTENVGRALLVPFSLGGIIMLGLVVSSIYKSVQELGEKKITRGHFEQQRERAAGRAVTTSLELQRREVEAEMARERALAKQAARPSARSPATALQYQYTLDHSMDSRRGSVSSGQGSFTKSGMTRQMSRSSTFSLKNKKRSRIQLLRDEKQRFEAMRKIQKQSKVWKNWWRLSMTLTVFAIFWCVGAVVFWKAEINTVGMTYWETVYFCWVALLSIGYGDFAPKSGAGRCFFLVWSLIAVPTITILARDLTSTFVSVFNNWSGTLADFTILPKSGSWSGLVARHPWLSLGLGKWKARWQEKHNELRNRVEVLEGGDQYAAGSLKPDITALADQHEADITGKQPDAAALARQLALAIRRAAHDLNVDTSRHYTFEEWVEFTRLIRFSAVGGMAEALREEEEEGLIEWDWIGEDSPMMAEQSEPEFVLDRLVESLVRYLRRNPPIEAFAGSVKERGEEALRLRTVKSDDVAEEGSGARSVSELSRMDSRPGKSRRGSLAGMGILDDDGGKAPLYPVEEEDHEHHS</sequence>
<comment type="similarity">
    <text evidence="8">Belongs to the two pore domain potassium channel (TC 1.A.1.8) family.</text>
</comment>
<dbReference type="GO" id="GO:0005886">
    <property type="term" value="C:plasma membrane"/>
    <property type="evidence" value="ECO:0007669"/>
    <property type="project" value="TreeGrafter"/>
</dbReference>
<gene>
    <name evidence="12" type="ORF">K432DRAFT_357909</name>
</gene>
<feature type="transmembrane region" description="Helical" evidence="10">
    <location>
        <begin position="519"/>
        <end position="536"/>
    </location>
</feature>
<evidence type="ECO:0000259" key="11">
    <source>
        <dbReference type="Pfam" id="PF07885"/>
    </source>
</evidence>
<feature type="transmembrane region" description="Helical" evidence="10">
    <location>
        <begin position="235"/>
        <end position="253"/>
    </location>
</feature>
<dbReference type="PANTHER" id="PTHR11003:SF342">
    <property type="entry name" value="OUTWARD-RECTIFIER POTASSIUM CHANNEL TOK1"/>
    <property type="match status" value="1"/>
</dbReference>
<keyword evidence="13" id="KW-1185">Reference proteome</keyword>
<evidence type="ECO:0000256" key="6">
    <source>
        <dbReference type="ARBA" id="ARBA00023136"/>
    </source>
</evidence>
<feature type="transmembrane region" description="Helical" evidence="10">
    <location>
        <begin position="486"/>
        <end position="507"/>
    </location>
</feature>
<evidence type="ECO:0000256" key="7">
    <source>
        <dbReference type="ARBA" id="ARBA00023303"/>
    </source>
</evidence>
<dbReference type="Pfam" id="PF07885">
    <property type="entry name" value="Ion_trans_2"/>
    <property type="match status" value="2"/>
</dbReference>